<evidence type="ECO:0000313" key="2">
    <source>
        <dbReference type="Proteomes" id="UP000054537"/>
    </source>
</evidence>
<evidence type="ECO:0000313" key="1">
    <source>
        <dbReference type="EMBL" id="KHD72079.1"/>
    </source>
</evidence>
<keyword evidence="2" id="KW-1185">Reference proteome</keyword>
<proteinExistence type="predicted"/>
<dbReference type="STRING" id="1869.MB27_42310"/>
<dbReference type="Proteomes" id="UP000054537">
    <property type="component" value="Unassembled WGS sequence"/>
</dbReference>
<dbReference type="InterPro" id="IPR027417">
    <property type="entry name" value="P-loop_NTPase"/>
</dbReference>
<protein>
    <recommendedName>
        <fullName evidence="3">NadR/Ttd14 AAA domain-containing protein</fullName>
    </recommendedName>
</protein>
<sequence>MTVRAVALEGLPGAGKTTLLTRLARALPDVRVLPELVLPPESPGDEAFFVRNDLEKARLAQLAGRALLDRAWPSTAAYVLAEERWSGRAAGPEEVIERLYGAPPQVPTAYVMLDPVRVVTRAYVTAVLFWNARFRRELRRAYHDVFAVAGMPVLVIDDRPDRRLLPFVTDQLAVQATPASAGGTG</sequence>
<comment type="caution">
    <text evidence="1">The sequence shown here is derived from an EMBL/GenBank/DDBJ whole genome shotgun (WGS) entry which is preliminary data.</text>
</comment>
<reference evidence="1 2" key="1">
    <citation type="submission" date="2014-10" db="EMBL/GenBank/DDBJ databases">
        <title>Draft genome sequence of Actinoplanes utahensis NRRL 12052.</title>
        <authorList>
            <person name="Velasco-Bucheli B."/>
            <person name="del Cerro C."/>
            <person name="Hormigo D."/>
            <person name="Garcia J.L."/>
            <person name="Acebal C."/>
            <person name="Arroyo M."/>
            <person name="de la Mata I."/>
        </authorList>
    </citation>
    <scope>NUCLEOTIDE SEQUENCE [LARGE SCALE GENOMIC DNA]</scope>
    <source>
        <strain evidence="1 2">NRRL 12052</strain>
    </source>
</reference>
<name>A0A0A6UCQ9_ACTUT</name>
<dbReference type="RefSeq" id="WP_043533863.1">
    <property type="nucleotide sequence ID" value="NZ_BAABKU010000002.1"/>
</dbReference>
<accession>A0A0A6UCQ9</accession>
<gene>
    <name evidence="1" type="ORF">MB27_42310</name>
</gene>
<dbReference type="EMBL" id="JRTT01000140">
    <property type="protein sequence ID" value="KHD72079.1"/>
    <property type="molecule type" value="Genomic_DNA"/>
</dbReference>
<dbReference type="Gene3D" id="3.40.50.300">
    <property type="entry name" value="P-loop containing nucleotide triphosphate hydrolases"/>
    <property type="match status" value="1"/>
</dbReference>
<evidence type="ECO:0008006" key="3">
    <source>
        <dbReference type="Google" id="ProtNLM"/>
    </source>
</evidence>
<dbReference type="AlphaFoldDB" id="A0A0A6UCQ9"/>
<dbReference type="SUPFAM" id="SSF52540">
    <property type="entry name" value="P-loop containing nucleoside triphosphate hydrolases"/>
    <property type="match status" value="1"/>
</dbReference>
<organism evidence="1 2">
    <name type="scientific">Actinoplanes utahensis</name>
    <dbReference type="NCBI Taxonomy" id="1869"/>
    <lineage>
        <taxon>Bacteria</taxon>
        <taxon>Bacillati</taxon>
        <taxon>Actinomycetota</taxon>
        <taxon>Actinomycetes</taxon>
        <taxon>Micromonosporales</taxon>
        <taxon>Micromonosporaceae</taxon>
        <taxon>Actinoplanes</taxon>
    </lineage>
</organism>